<name>A0A1C6FPV3_9FIRM</name>
<organism evidence="2">
    <name type="scientific">uncultured Anaerotruncus sp</name>
    <dbReference type="NCBI Taxonomy" id="905011"/>
    <lineage>
        <taxon>Bacteria</taxon>
        <taxon>Bacillati</taxon>
        <taxon>Bacillota</taxon>
        <taxon>Clostridia</taxon>
        <taxon>Eubacteriales</taxon>
        <taxon>Oscillospiraceae</taxon>
        <taxon>Anaerotruncus</taxon>
        <taxon>environmental samples</taxon>
    </lineage>
</organism>
<accession>A0A1C6FPV3</accession>
<dbReference type="EMBL" id="FMHG01000001">
    <property type="protein sequence ID" value="SCJ35152.1"/>
    <property type="molecule type" value="Genomic_DNA"/>
</dbReference>
<feature type="compositionally biased region" description="Basic and acidic residues" evidence="1">
    <location>
        <begin position="14"/>
        <end position="23"/>
    </location>
</feature>
<sequence length="127" mass="13787">MANERNLVPNTERSQAERRENARKAGKASGKARQQKRTFRQVFAALLPQSVEVDDIESIAQLAQEGGQISAQEAIAMAIICKAMKGDTTAFSAIRDTVGEKPGQKLESKIDGGLTIKLAPEVDEYAQ</sequence>
<evidence type="ECO:0000256" key="1">
    <source>
        <dbReference type="SAM" id="MobiDB-lite"/>
    </source>
</evidence>
<proteinExistence type="predicted"/>
<feature type="region of interest" description="Disordered" evidence="1">
    <location>
        <begin position="1"/>
        <end position="36"/>
    </location>
</feature>
<gene>
    <name evidence="2" type="ORF">SAMEA3545359_00068</name>
</gene>
<protein>
    <submittedName>
        <fullName evidence="2">Uncharacterized protein</fullName>
    </submittedName>
</protein>
<dbReference type="AlphaFoldDB" id="A0A1C6FPV3"/>
<reference evidence="2" key="1">
    <citation type="submission" date="2015-09" db="EMBL/GenBank/DDBJ databases">
        <authorList>
            <consortium name="Pathogen Informatics"/>
        </authorList>
    </citation>
    <scope>NUCLEOTIDE SEQUENCE</scope>
    <source>
        <strain evidence="2">2789STDY5834896</strain>
    </source>
</reference>
<evidence type="ECO:0000313" key="2">
    <source>
        <dbReference type="EMBL" id="SCJ35152.1"/>
    </source>
</evidence>